<sequence>MFSFMAPGPCLHNSSCTDQFRQEYVKSARHAAKETGVVKSMAASISSHRCSMHHHQGRDIAGLFGSNSYGDTRSGRAHRKRSNFCRAFLDKIACTLCFRLYLYPWRQLQGQRECVQPFLEQARYQWWYWERLRFPSSGSGAGLCLVSQEEPLGFRQNG</sequence>
<protein>
    <submittedName>
        <fullName evidence="1">Uncharacterized protein</fullName>
    </submittedName>
</protein>
<accession>A0A9P5PI21</accession>
<evidence type="ECO:0000313" key="2">
    <source>
        <dbReference type="Proteomes" id="UP000772434"/>
    </source>
</evidence>
<proteinExistence type="predicted"/>
<dbReference type="Proteomes" id="UP000772434">
    <property type="component" value="Unassembled WGS sequence"/>
</dbReference>
<dbReference type="AlphaFoldDB" id="A0A9P5PI21"/>
<reference evidence="1" key="1">
    <citation type="submission" date="2020-11" db="EMBL/GenBank/DDBJ databases">
        <authorList>
            <consortium name="DOE Joint Genome Institute"/>
            <person name="Ahrendt S."/>
            <person name="Riley R."/>
            <person name="Andreopoulos W."/>
            <person name="Labutti K."/>
            <person name="Pangilinan J."/>
            <person name="Ruiz-Duenas F.J."/>
            <person name="Barrasa J.M."/>
            <person name="Sanchez-Garcia M."/>
            <person name="Camarero S."/>
            <person name="Miyauchi S."/>
            <person name="Serrano A."/>
            <person name="Linde D."/>
            <person name="Babiker R."/>
            <person name="Drula E."/>
            <person name="Ayuso-Fernandez I."/>
            <person name="Pacheco R."/>
            <person name="Padilla G."/>
            <person name="Ferreira P."/>
            <person name="Barriuso J."/>
            <person name="Kellner H."/>
            <person name="Castanera R."/>
            <person name="Alfaro M."/>
            <person name="Ramirez L."/>
            <person name="Pisabarro A.G."/>
            <person name="Kuo A."/>
            <person name="Tritt A."/>
            <person name="Lipzen A."/>
            <person name="He G."/>
            <person name="Yan M."/>
            <person name="Ng V."/>
            <person name="Cullen D."/>
            <person name="Martin F."/>
            <person name="Rosso M.-N."/>
            <person name="Henrissat B."/>
            <person name="Hibbett D."/>
            <person name="Martinez A.T."/>
            <person name="Grigoriev I.V."/>
        </authorList>
    </citation>
    <scope>NUCLEOTIDE SEQUENCE</scope>
    <source>
        <strain evidence="1">AH 40177</strain>
    </source>
</reference>
<organism evidence="1 2">
    <name type="scientific">Rhodocollybia butyracea</name>
    <dbReference type="NCBI Taxonomy" id="206335"/>
    <lineage>
        <taxon>Eukaryota</taxon>
        <taxon>Fungi</taxon>
        <taxon>Dikarya</taxon>
        <taxon>Basidiomycota</taxon>
        <taxon>Agaricomycotina</taxon>
        <taxon>Agaricomycetes</taxon>
        <taxon>Agaricomycetidae</taxon>
        <taxon>Agaricales</taxon>
        <taxon>Marasmiineae</taxon>
        <taxon>Omphalotaceae</taxon>
        <taxon>Rhodocollybia</taxon>
    </lineage>
</organism>
<dbReference type="EMBL" id="JADNRY010000093">
    <property type="protein sequence ID" value="KAF9066044.1"/>
    <property type="molecule type" value="Genomic_DNA"/>
</dbReference>
<comment type="caution">
    <text evidence="1">The sequence shown here is derived from an EMBL/GenBank/DDBJ whole genome shotgun (WGS) entry which is preliminary data.</text>
</comment>
<name>A0A9P5PI21_9AGAR</name>
<keyword evidence="2" id="KW-1185">Reference proteome</keyword>
<gene>
    <name evidence="1" type="ORF">BDP27DRAFT_1054742</name>
</gene>
<evidence type="ECO:0000313" key="1">
    <source>
        <dbReference type="EMBL" id="KAF9066044.1"/>
    </source>
</evidence>